<gene>
    <name evidence="2" type="ORF">HNQ88_001553</name>
</gene>
<evidence type="ECO:0000259" key="1">
    <source>
        <dbReference type="Pfam" id="PF08241"/>
    </source>
</evidence>
<dbReference type="Proteomes" id="UP001185092">
    <property type="component" value="Unassembled WGS sequence"/>
</dbReference>
<dbReference type="Gene3D" id="3.40.50.150">
    <property type="entry name" value="Vaccinia Virus protein VP39"/>
    <property type="match status" value="1"/>
</dbReference>
<dbReference type="InterPro" id="IPR029063">
    <property type="entry name" value="SAM-dependent_MTases_sf"/>
</dbReference>
<dbReference type="PANTHER" id="PTHR42912">
    <property type="entry name" value="METHYLTRANSFERASE"/>
    <property type="match status" value="1"/>
</dbReference>
<dbReference type="CDD" id="cd02440">
    <property type="entry name" value="AdoMet_MTases"/>
    <property type="match status" value="1"/>
</dbReference>
<dbReference type="GO" id="GO:0008757">
    <property type="term" value="F:S-adenosylmethionine-dependent methyltransferase activity"/>
    <property type="evidence" value="ECO:0007669"/>
    <property type="project" value="InterPro"/>
</dbReference>
<proteinExistence type="predicted"/>
<dbReference type="SUPFAM" id="SSF53335">
    <property type="entry name" value="S-adenosyl-L-methionine-dependent methyltransferases"/>
    <property type="match status" value="1"/>
</dbReference>
<feature type="domain" description="Methyltransferase type 11" evidence="1">
    <location>
        <begin position="50"/>
        <end position="137"/>
    </location>
</feature>
<dbReference type="GO" id="GO:0032259">
    <property type="term" value="P:methylation"/>
    <property type="evidence" value="ECO:0007669"/>
    <property type="project" value="UniProtKB-KW"/>
</dbReference>
<name>A0AAE3XMI9_9BACT</name>
<reference evidence="2" key="1">
    <citation type="submission" date="2023-07" db="EMBL/GenBank/DDBJ databases">
        <title>Genomic Encyclopedia of Type Strains, Phase IV (KMG-IV): sequencing the most valuable type-strain genomes for metagenomic binning, comparative biology and taxonomic classification.</title>
        <authorList>
            <person name="Goeker M."/>
        </authorList>
    </citation>
    <scope>NUCLEOTIDE SEQUENCE</scope>
    <source>
        <strain evidence="2">DSM 26174</strain>
    </source>
</reference>
<protein>
    <submittedName>
        <fullName evidence="2">SAM-dependent methyltransferase</fullName>
    </submittedName>
</protein>
<dbReference type="EMBL" id="JAVDQD010000002">
    <property type="protein sequence ID" value="MDR6238516.1"/>
    <property type="molecule type" value="Genomic_DNA"/>
</dbReference>
<keyword evidence="3" id="KW-1185">Reference proteome</keyword>
<dbReference type="AlphaFoldDB" id="A0AAE3XMI9"/>
<dbReference type="InterPro" id="IPR013216">
    <property type="entry name" value="Methyltransf_11"/>
</dbReference>
<accession>A0AAE3XMI9</accession>
<dbReference type="Pfam" id="PF08241">
    <property type="entry name" value="Methyltransf_11"/>
    <property type="match status" value="1"/>
</dbReference>
<keyword evidence="2" id="KW-0808">Transferase</keyword>
<keyword evidence="2" id="KW-0489">Methyltransferase</keyword>
<evidence type="ECO:0000313" key="2">
    <source>
        <dbReference type="EMBL" id="MDR6238516.1"/>
    </source>
</evidence>
<organism evidence="2 3">
    <name type="scientific">Aureibacter tunicatorum</name>
    <dbReference type="NCBI Taxonomy" id="866807"/>
    <lineage>
        <taxon>Bacteria</taxon>
        <taxon>Pseudomonadati</taxon>
        <taxon>Bacteroidota</taxon>
        <taxon>Cytophagia</taxon>
        <taxon>Cytophagales</taxon>
        <taxon>Persicobacteraceae</taxon>
        <taxon>Aureibacter</taxon>
    </lineage>
</organism>
<comment type="caution">
    <text evidence="2">The sequence shown here is derived from an EMBL/GenBank/DDBJ whole genome shotgun (WGS) entry which is preliminary data.</text>
</comment>
<dbReference type="RefSeq" id="WP_309938027.1">
    <property type="nucleotide sequence ID" value="NZ_AP025305.1"/>
</dbReference>
<evidence type="ECO:0000313" key="3">
    <source>
        <dbReference type="Proteomes" id="UP001185092"/>
    </source>
</evidence>
<dbReference type="InterPro" id="IPR050508">
    <property type="entry name" value="Methyltransf_Superfamily"/>
</dbReference>
<sequence length="224" mass="26602">MKAEIIRYYDSLARIYDKDRFSNSYGKYIHSQELKVLNKYLSKKKIDKNLDLACGTGRFLDFAKYGADISLEMIKLSRDKFPSKIIVHGDAEELRFEDKSFENVYSFHLLMHLDLETLTRIQKEVSRICKANGLFIFDIPSEKRRRLFGFKRTSWHGGYQISYDELKGIINNDWEIVDYHGVAFFPIHRIPKKFRKLFIPLDTIFCNSIFKEYSSHLIFILKKK</sequence>